<reference evidence="1 2" key="1">
    <citation type="submission" date="2023-07" db="EMBL/GenBank/DDBJ databases">
        <title>Genomic Encyclopedia of Type Strains, Phase IV (KMG-IV): sequencing the most valuable type-strain genomes for metagenomic binning, comparative biology and taxonomic classification.</title>
        <authorList>
            <person name="Goeker M."/>
        </authorList>
    </citation>
    <scope>NUCLEOTIDE SEQUENCE [LARGE SCALE GENOMIC DNA]</scope>
    <source>
        <strain evidence="1 2">DSM 4006</strain>
    </source>
</reference>
<dbReference type="Proteomes" id="UP001232973">
    <property type="component" value="Unassembled WGS sequence"/>
</dbReference>
<dbReference type="NCBIfam" id="TIGR03601">
    <property type="entry name" value="B_an_ocin"/>
    <property type="match status" value="1"/>
</dbReference>
<dbReference type="EMBL" id="JAUSTP010000017">
    <property type="protein sequence ID" value="MDQ0190357.1"/>
    <property type="molecule type" value="Genomic_DNA"/>
</dbReference>
<evidence type="ECO:0000313" key="1">
    <source>
        <dbReference type="EMBL" id="MDQ0190357.1"/>
    </source>
</evidence>
<keyword evidence="2" id="KW-1185">Reference proteome</keyword>
<name>A0ABT9XJ71_9BACL</name>
<protein>
    <submittedName>
        <fullName evidence="1">Heterocycloanthracin/sonorensin family bacteriocin</fullName>
    </submittedName>
</protein>
<dbReference type="InterPro" id="IPR019890">
    <property type="entry name" value="Bacteriocin/sonorensin"/>
</dbReference>
<proteinExistence type="predicted"/>
<evidence type="ECO:0000313" key="2">
    <source>
        <dbReference type="Proteomes" id="UP001232973"/>
    </source>
</evidence>
<accession>A0ABT9XJ71</accession>
<organism evidence="1 2">
    <name type="scientific">Alicyclobacillus cycloheptanicus</name>
    <dbReference type="NCBI Taxonomy" id="1457"/>
    <lineage>
        <taxon>Bacteria</taxon>
        <taxon>Bacillati</taxon>
        <taxon>Bacillota</taxon>
        <taxon>Bacilli</taxon>
        <taxon>Bacillales</taxon>
        <taxon>Alicyclobacillaceae</taxon>
        <taxon>Alicyclobacillus</taxon>
    </lineage>
</organism>
<comment type="caution">
    <text evidence="1">The sequence shown here is derived from an EMBL/GenBank/DDBJ whole genome shotgun (WGS) entry which is preliminary data.</text>
</comment>
<gene>
    <name evidence="1" type="ORF">J2S03_002221</name>
</gene>
<sequence length="106" mass="11505">MAGRGVGRGRRRAAHGARRTAHGVGIRRLLLEGGGYMDDFKKEIQKLDLGDLRADKVKPADQSGDIEMVQWRCGGCFRCFRCGGCGGCGGCFRCGGCFGCFGCFFW</sequence>